<feature type="transmembrane region" description="Helical" evidence="1">
    <location>
        <begin position="105"/>
        <end position="124"/>
    </location>
</feature>
<feature type="transmembrane region" description="Helical" evidence="1">
    <location>
        <begin position="47"/>
        <end position="72"/>
    </location>
</feature>
<keyword evidence="1" id="KW-1133">Transmembrane helix</keyword>
<evidence type="ECO:0000313" key="3">
    <source>
        <dbReference type="Proteomes" id="UP001396646"/>
    </source>
</evidence>
<gene>
    <name evidence="2" type="ORF">WOA13_02390</name>
</gene>
<dbReference type="EMBL" id="JBCAUS010000002">
    <property type="protein sequence ID" value="MEL4304690.1"/>
    <property type="molecule type" value="Genomic_DNA"/>
</dbReference>
<evidence type="ECO:0008006" key="4">
    <source>
        <dbReference type="Google" id="ProtNLM"/>
    </source>
</evidence>
<organism evidence="2 3">
    <name type="scientific">Methanococcoides cohabitans</name>
    <dbReference type="NCBI Taxonomy" id="3136559"/>
    <lineage>
        <taxon>Archaea</taxon>
        <taxon>Methanobacteriati</taxon>
        <taxon>Methanobacteriota</taxon>
        <taxon>Stenosarchaea group</taxon>
        <taxon>Methanomicrobia</taxon>
        <taxon>Methanosarcinales</taxon>
        <taxon>Methanosarcinaceae</taxon>
        <taxon>Methanococcoides</taxon>
    </lineage>
</organism>
<feature type="transmembrane region" description="Helical" evidence="1">
    <location>
        <begin position="170"/>
        <end position="186"/>
    </location>
</feature>
<proteinExistence type="predicted"/>
<keyword evidence="3" id="KW-1185">Reference proteome</keyword>
<evidence type="ECO:0000313" key="2">
    <source>
        <dbReference type="EMBL" id="MEL4304690.1"/>
    </source>
</evidence>
<keyword evidence="1" id="KW-0812">Transmembrane</keyword>
<dbReference type="Proteomes" id="UP001396646">
    <property type="component" value="Unassembled WGS sequence"/>
</dbReference>
<keyword evidence="1" id="KW-0472">Membrane</keyword>
<feature type="transmembrane region" description="Helical" evidence="1">
    <location>
        <begin position="79"/>
        <end position="99"/>
    </location>
</feature>
<comment type="caution">
    <text evidence="2">The sequence shown here is derived from an EMBL/GenBank/DDBJ whole genome shotgun (WGS) entry which is preliminary data.</text>
</comment>
<dbReference type="RefSeq" id="WP_342126399.1">
    <property type="nucleotide sequence ID" value="NZ_JBCAUS010000002.1"/>
</dbReference>
<name>A0ABU9KT11_9EURY</name>
<feature type="transmembrane region" description="Helical" evidence="1">
    <location>
        <begin position="133"/>
        <end position="150"/>
    </location>
</feature>
<protein>
    <recommendedName>
        <fullName evidence="4">DUF998 domain-containing protein</fullName>
    </recommendedName>
</protein>
<reference evidence="2 3" key="1">
    <citation type="submission" date="2024-04" db="EMBL/GenBank/DDBJ databases">
        <title>Methanococcoides sp. LMO-2.</title>
        <authorList>
            <person name="Liang L."/>
        </authorList>
    </citation>
    <scope>NUCLEOTIDE SEQUENCE [LARGE SCALE GENOMIC DNA]</scope>
    <source>
        <strain evidence="2 3">LMO-2</strain>
    </source>
</reference>
<accession>A0ABU9KT11</accession>
<evidence type="ECO:0000256" key="1">
    <source>
        <dbReference type="SAM" id="Phobius"/>
    </source>
</evidence>
<sequence length="191" mass="20949">MKLGLTLFLVGVILAVAIGGIASHSVTSTFKEASSMEEVNETIWKVPGFWFLLWAYGVPFAAILAGTGIILYGNGDKSVLFGGGTLLVVAFISIINMPLPHIPVLFGIGGNLILLFFFGILWLYSSKLKEKSSYFKLTGYTFLLTGMWFSCEKMARPYLTAAEGLGESPANIMIFFVLAFLFFFLGERDNK</sequence>